<dbReference type="GO" id="GO:0051959">
    <property type="term" value="F:dynein light intermediate chain binding"/>
    <property type="evidence" value="ECO:0007669"/>
    <property type="project" value="TreeGrafter"/>
</dbReference>
<evidence type="ECO:0000259" key="6">
    <source>
        <dbReference type="PROSITE" id="PS51777"/>
    </source>
</evidence>
<dbReference type="InterPro" id="IPR034743">
    <property type="entry name" value="RH1"/>
</dbReference>
<dbReference type="PROSITE" id="PS51776">
    <property type="entry name" value="RH1"/>
    <property type="match status" value="1"/>
</dbReference>
<dbReference type="GO" id="GO:0005737">
    <property type="term" value="C:cytoplasm"/>
    <property type="evidence" value="ECO:0007669"/>
    <property type="project" value="TreeGrafter"/>
</dbReference>
<sequence>MFTTMDVYDAALSIGRECQLIVDEYGDDLLQNLMPKIIYILEELESCTSYCDKEKEEIARLQKLADELREEQKSDLLLKDKCDKSLEQLEQSWYCESQKLLDTISQLEEENVRLTHQLISSCDKEVRGKEKHAETEEMEEEEKSKILNKCLRCCDPDECNSSHPKVGAFLLAKAKLAPEGGGVPTSYDFDKFHTQLKNKSTEAEEEEISNMMSSLLLETEERIQLTDKENRAADLQLIQQLKECVAINYKSARKLRRELAEVSASLDASEEEVCRLARQSGHLMASRAPHRRQTGQLVSEKATLEAQLCLKERELANLLGKLSSDDVARVHGCGAGPDACESVVHLSVGQGLESYPHVYTSTKMEGESSNENISLEELRYLLHERNELKCRLIELEEELKVLEFENQKDPDVEGPMWPEPPDKLRPDWHQRPNIKTVFRNLLQRLTERTTSIIS</sequence>
<reference evidence="8" key="2">
    <citation type="submission" date="2023-11" db="UniProtKB">
        <authorList>
            <consortium name="WormBaseParasite"/>
        </authorList>
    </citation>
    <scope>IDENTIFICATION</scope>
</reference>
<evidence type="ECO:0000259" key="5">
    <source>
        <dbReference type="PROSITE" id="PS51776"/>
    </source>
</evidence>
<keyword evidence="3 4" id="KW-0175">Coiled coil</keyword>
<accession>A0AA85JQA1</accession>
<feature type="domain" description="RH2" evidence="6">
    <location>
        <begin position="370"/>
        <end position="437"/>
    </location>
</feature>
<dbReference type="InterPro" id="IPR051241">
    <property type="entry name" value="DZIP_RILPL"/>
</dbReference>
<dbReference type="PANTHER" id="PTHR21502">
    <property type="entry name" value="ZINC FINGER PROTEIN DZIP1"/>
    <property type="match status" value="1"/>
</dbReference>
<dbReference type="Pfam" id="PF11461">
    <property type="entry name" value="RILP"/>
    <property type="match status" value="1"/>
</dbReference>
<evidence type="ECO:0000256" key="3">
    <source>
        <dbReference type="ARBA" id="ARBA00023054"/>
    </source>
</evidence>
<dbReference type="PANTHER" id="PTHR21502:SF4">
    <property type="entry name" value="RILP-LIKE PROTEIN HOMOLOG"/>
    <property type="match status" value="1"/>
</dbReference>
<dbReference type="Pfam" id="PF09744">
    <property type="entry name" value="RH1"/>
    <property type="match status" value="1"/>
</dbReference>
<evidence type="ECO:0000256" key="2">
    <source>
        <dbReference type="ARBA" id="ARBA00022927"/>
    </source>
</evidence>
<dbReference type="InterPro" id="IPR021563">
    <property type="entry name" value="RILP_dimer"/>
</dbReference>
<feature type="coiled-coil region" evidence="4">
    <location>
        <begin position="51"/>
        <end position="117"/>
    </location>
</feature>
<proteinExistence type="predicted"/>
<feature type="domain" description="RH1" evidence="5">
    <location>
        <begin position="1"/>
        <end position="78"/>
    </location>
</feature>
<dbReference type="SUPFAM" id="SSF161256">
    <property type="entry name" value="RILP dimerisation region"/>
    <property type="match status" value="1"/>
</dbReference>
<dbReference type="GO" id="GO:0036064">
    <property type="term" value="C:ciliary basal body"/>
    <property type="evidence" value="ECO:0007669"/>
    <property type="project" value="TreeGrafter"/>
</dbReference>
<organism evidence="7 8">
    <name type="scientific">Trichobilharzia regenti</name>
    <name type="common">Nasal bird schistosome</name>
    <dbReference type="NCBI Taxonomy" id="157069"/>
    <lineage>
        <taxon>Eukaryota</taxon>
        <taxon>Metazoa</taxon>
        <taxon>Spiralia</taxon>
        <taxon>Lophotrochozoa</taxon>
        <taxon>Platyhelminthes</taxon>
        <taxon>Trematoda</taxon>
        <taxon>Digenea</taxon>
        <taxon>Strigeidida</taxon>
        <taxon>Schistosomatoidea</taxon>
        <taxon>Schistosomatidae</taxon>
        <taxon>Trichobilharzia</taxon>
    </lineage>
</organism>
<evidence type="ECO:0000256" key="1">
    <source>
        <dbReference type="ARBA" id="ARBA00022448"/>
    </source>
</evidence>
<keyword evidence="7" id="KW-1185">Reference proteome</keyword>
<dbReference type="GO" id="GO:0046983">
    <property type="term" value="F:protein dimerization activity"/>
    <property type="evidence" value="ECO:0007669"/>
    <property type="project" value="InterPro"/>
</dbReference>
<keyword evidence="1" id="KW-0813">Transport</keyword>
<dbReference type="PROSITE" id="PS51777">
    <property type="entry name" value="RH2"/>
    <property type="match status" value="1"/>
</dbReference>
<dbReference type="GO" id="GO:0031267">
    <property type="term" value="F:small GTPase binding"/>
    <property type="evidence" value="ECO:0007669"/>
    <property type="project" value="TreeGrafter"/>
</dbReference>
<dbReference type="AlphaFoldDB" id="A0AA85JQA1"/>
<name>A0AA85JQA1_TRIRE</name>
<dbReference type="Gene3D" id="1.20.58.1770">
    <property type="match status" value="1"/>
</dbReference>
<evidence type="ECO:0000313" key="8">
    <source>
        <dbReference type="WBParaSite" id="TREG1_38230.1"/>
    </source>
</evidence>
<evidence type="ECO:0000256" key="4">
    <source>
        <dbReference type="SAM" id="Coils"/>
    </source>
</evidence>
<reference evidence="7" key="1">
    <citation type="submission" date="2022-06" db="EMBL/GenBank/DDBJ databases">
        <authorList>
            <person name="Berger JAMES D."/>
            <person name="Berger JAMES D."/>
        </authorList>
    </citation>
    <scope>NUCLEOTIDE SEQUENCE [LARGE SCALE GENOMIC DNA]</scope>
</reference>
<protein>
    <recommendedName>
        <fullName evidence="9">RH1 domain-containing protein</fullName>
    </recommendedName>
</protein>
<feature type="coiled-coil region" evidence="4">
    <location>
        <begin position="378"/>
        <end position="405"/>
    </location>
</feature>
<dbReference type="InterPro" id="IPR034744">
    <property type="entry name" value="RH2"/>
</dbReference>
<keyword evidence="2" id="KW-0653">Protein transport</keyword>
<dbReference type="Proteomes" id="UP000050795">
    <property type="component" value="Unassembled WGS sequence"/>
</dbReference>
<evidence type="ECO:0008006" key="9">
    <source>
        <dbReference type="Google" id="ProtNLM"/>
    </source>
</evidence>
<dbReference type="GO" id="GO:0060271">
    <property type="term" value="P:cilium assembly"/>
    <property type="evidence" value="ECO:0007669"/>
    <property type="project" value="TreeGrafter"/>
</dbReference>
<dbReference type="GO" id="GO:0015031">
    <property type="term" value="P:protein transport"/>
    <property type="evidence" value="ECO:0007669"/>
    <property type="project" value="UniProtKB-KW"/>
</dbReference>
<dbReference type="WBParaSite" id="TREG1_38230.1">
    <property type="protein sequence ID" value="TREG1_38230.1"/>
    <property type="gene ID" value="TREG1_38230"/>
</dbReference>
<evidence type="ECO:0000313" key="7">
    <source>
        <dbReference type="Proteomes" id="UP000050795"/>
    </source>
</evidence>